<name>A0AAJ0BHC8_9PEZI</name>
<feature type="repeat" description="ANK" evidence="3">
    <location>
        <begin position="110"/>
        <end position="142"/>
    </location>
</feature>
<dbReference type="EMBL" id="MU839829">
    <property type="protein sequence ID" value="KAK1758303.1"/>
    <property type="molecule type" value="Genomic_DNA"/>
</dbReference>
<keyword evidence="5" id="KW-1185">Reference proteome</keyword>
<dbReference type="PANTHER" id="PTHR24171">
    <property type="entry name" value="ANKYRIN REPEAT DOMAIN-CONTAINING PROTEIN 39-RELATED"/>
    <property type="match status" value="1"/>
</dbReference>
<dbReference type="PANTHER" id="PTHR24171:SF9">
    <property type="entry name" value="ANKYRIN REPEAT DOMAIN-CONTAINING PROTEIN 39"/>
    <property type="match status" value="1"/>
</dbReference>
<feature type="repeat" description="ANK" evidence="3">
    <location>
        <begin position="143"/>
        <end position="175"/>
    </location>
</feature>
<dbReference type="Proteomes" id="UP001239445">
    <property type="component" value="Unassembled WGS sequence"/>
</dbReference>
<dbReference type="PROSITE" id="PS50297">
    <property type="entry name" value="ANK_REP_REGION"/>
    <property type="match status" value="4"/>
</dbReference>
<comment type="caution">
    <text evidence="4">The sequence shown here is derived from an EMBL/GenBank/DDBJ whole genome shotgun (WGS) entry which is preliminary data.</text>
</comment>
<evidence type="ECO:0000256" key="3">
    <source>
        <dbReference type="PROSITE-ProRule" id="PRU00023"/>
    </source>
</evidence>
<evidence type="ECO:0000256" key="1">
    <source>
        <dbReference type="ARBA" id="ARBA00022737"/>
    </source>
</evidence>
<dbReference type="PROSITE" id="PS50088">
    <property type="entry name" value="ANK_REPEAT"/>
    <property type="match status" value="4"/>
</dbReference>
<dbReference type="AlphaFoldDB" id="A0AAJ0BHC8"/>
<dbReference type="SMART" id="SM00248">
    <property type="entry name" value="ANK"/>
    <property type="match status" value="6"/>
</dbReference>
<reference evidence="4" key="1">
    <citation type="submission" date="2023-06" db="EMBL/GenBank/DDBJ databases">
        <title>Genome-scale phylogeny and comparative genomics of the fungal order Sordariales.</title>
        <authorList>
            <consortium name="Lawrence Berkeley National Laboratory"/>
            <person name="Hensen N."/>
            <person name="Bonometti L."/>
            <person name="Westerberg I."/>
            <person name="Brannstrom I.O."/>
            <person name="Guillou S."/>
            <person name="Cros-Aarteil S."/>
            <person name="Calhoun S."/>
            <person name="Haridas S."/>
            <person name="Kuo A."/>
            <person name="Mondo S."/>
            <person name="Pangilinan J."/>
            <person name="Riley R."/>
            <person name="Labutti K."/>
            <person name="Andreopoulos B."/>
            <person name="Lipzen A."/>
            <person name="Chen C."/>
            <person name="Yanf M."/>
            <person name="Daum C."/>
            <person name="Ng V."/>
            <person name="Clum A."/>
            <person name="Steindorff A."/>
            <person name="Ohm R."/>
            <person name="Martin F."/>
            <person name="Silar P."/>
            <person name="Natvig D."/>
            <person name="Lalanne C."/>
            <person name="Gautier V."/>
            <person name="Ament-Velasquez S.L."/>
            <person name="Kruys A."/>
            <person name="Hutchinson M.I."/>
            <person name="Powell A.J."/>
            <person name="Barry K."/>
            <person name="Miller A.N."/>
            <person name="Grigoriev I.V."/>
            <person name="Debuchy R."/>
            <person name="Gladieux P."/>
            <person name="Thoren M.H."/>
            <person name="Johannesson H."/>
        </authorList>
    </citation>
    <scope>NUCLEOTIDE SEQUENCE</scope>
    <source>
        <strain evidence="4">PSN4</strain>
    </source>
</reference>
<organism evidence="4 5">
    <name type="scientific">Echria macrotheca</name>
    <dbReference type="NCBI Taxonomy" id="438768"/>
    <lineage>
        <taxon>Eukaryota</taxon>
        <taxon>Fungi</taxon>
        <taxon>Dikarya</taxon>
        <taxon>Ascomycota</taxon>
        <taxon>Pezizomycotina</taxon>
        <taxon>Sordariomycetes</taxon>
        <taxon>Sordariomycetidae</taxon>
        <taxon>Sordariales</taxon>
        <taxon>Schizotheciaceae</taxon>
        <taxon>Echria</taxon>
    </lineage>
</organism>
<protein>
    <submittedName>
        <fullName evidence="4">Ankyrin repeat-containing domain protein</fullName>
    </submittedName>
</protein>
<feature type="repeat" description="ANK" evidence="3">
    <location>
        <begin position="75"/>
        <end position="109"/>
    </location>
</feature>
<gene>
    <name evidence="4" type="ORF">QBC47DRAFT_374249</name>
</gene>
<evidence type="ECO:0000313" key="4">
    <source>
        <dbReference type="EMBL" id="KAK1758303.1"/>
    </source>
</evidence>
<proteinExistence type="predicted"/>
<dbReference type="Gene3D" id="1.25.40.20">
    <property type="entry name" value="Ankyrin repeat-containing domain"/>
    <property type="match status" value="2"/>
</dbReference>
<dbReference type="PRINTS" id="PR01415">
    <property type="entry name" value="ANKYRIN"/>
</dbReference>
<evidence type="ECO:0000313" key="5">
    <source>
        <dbReference type="Proteomes" id="UP001239445"/>
    </source>
</evidence>
<dbReference type="Pfam" id="PF12796">
    <property type="entry name" value="Ank_2"/>
    <property type="match status" value="2"/>
</dbReference>
<dbReference type="Pfam" id="PF00023">
    <property type="entry name" value="Ank"/>
    <property type="match status" value="1"/>
</dbReference>
<dbReference type="InterPro" id="IPR002110">
    <property type="entry name" value="Ankyrin_rpt"/>
</dbReference>
<keyword evidence="2 3" id="KW-0040">ANK repeat</keyword>
<dbReference type="InterPro" id="IPR036770">
    <property type="entry name" value="Ankyrin_rpt-contain_sf"/>
</dbReference>
<accession>A0AAJ0BHC8</accession>
<sequence length="210" mass="22935">MSAATAPLLSAAAESGDVSAVRTLLQERYNHPYYIETINSQGETPLMTASRCGHIEVARLLLDHGADVNAQRGFDHFTPLHFAIQRGGGDQALAELLISRGARLNAGDDEGFRPLTYAIWKRDGSLVRMLLARGAGIDEQDRSGFSVLCRAVQDGSEDMVRLLLELGARVDVRNRLGKTALDIAEEEKHEGIVKMIRDHMGDDANDLAEP</sequence>
<keyword evidence="1" id="KW-0677">Repeat</keyword>
<evidence type="ECO:0000256" key="2">
    <source>
        <dbReference type="ARBA" id="ARBA00023043"/>
    </source>
</evidence>
<dbReference type="SUPFAM" id="SSF48403">
    <property type="entry name" value="Ankyrin repeat"/>
    <property type="match status" value="1"/>
</dbReference>
<feature type="repeat" description="ANK" evidence="3">
    <location>
        <begin position="41"/>
        <end position="73"/>
    </location>
</feature>